<reference evidence="3" key="2">
    <citation type="journal article" date="2016" name="Int. J. Syst. Evol. Microbiol.">
        <title>Caldimicrobium thiodismutans sp. nov., a sulfur-disproportionating bacterium isolated from a hot spring.</title>
        <authorList>
            <person name="Kojima H."/>
            <person name="Umezawa K."/>
            <person name="Fukui M."/>
        </authorList>
    </citation>
    <scope>NUCLEOTIDE SEQUENCE [LARGE SCALE GENOMIC DNA]</scope>
    <source>
        <strain evidence="3">TF1</strain>
    </source>
</reference>
<reference evidence="2 3" key="1">
    <citation type="journal article" date="2016" name="Int. J. Syst. Evol. Microbiol.">
        <title>Caldimicrobium thiodismutans sp. nov., a sulfur-disproportionating bacterium isolated from a hot spring, and emended description of the genus Caldimicrobium.</title>
        <authorList>
            <person name="Kojima H."/>
            <person name="Umezawa K."/>
            <person name="Fukui M."/>
        </authorList>
    </citation>
    <scope>NUCLEOTIDE SEQUENCE [LARGE SCALE GENOMIC DNA]</scope>
    <source>
        <strain evidence="2 3">TF1</strain>
    </source>
</reference>
<accession>A0A0U5AFA0</accession>
<protein>
    <recommendedName>
        <fullName evidence="1">Polymerase beta nucleotidyltransferase domain-containing protein</fullName>
    </recommendedName>
</protein>
<keyword evidence="3" id="KW-1185">Reference proteome</keyword>
<evidence type="ECO:0000313" key="3">
    <source>
        <dbReference type="Proteomes" id="UP000068196"/>
    </source>
</evidence>
<dbReference type="SUPFAM" id="SSF81301">
    <property type="entry name" value="Nucleotidyltransferase"/>
    <property type="match status" value="1"/>
</dbReference>
<dbReference type="STRING" id="1653476.THC_0286"/>
<dbReference type="KEGG" id="cthi:THC_0286"/>
<feature type="domain" description="Polymerase beta nucleotidyltransferase" evidence="1">
    <location>
        <begin position="9"/>
        <end position="95"/>
    </location>
</feature>
<dbReference type="OrthoDB" id="14552at2"/>
<dbReference type="InterPro" id="IPR041633">
    <property type="entry name" value="Polbeta"/>
</dbReference>
<dbReference type="InterPro" id="IPR043519">
    <property type="entry name" value="NT_sf"/>
</dbReference>
<dbReference type="AlphaFoldDB" id="A0A0U5AFA0"/>
<dbReference type="Pfam" id="PF18765">
    <property type="entry name" value="Polbeta"/>
    <property type="match status" value="1"/>
</dbReference>
<dbReference type="RefSeq" id="WP_068512269.1">
    <property type="nucleotide sequence ID" value="NZ_AP014945.1"/>
</dbReference>
<evidence type="ECO:0000313" key="2">
    <source>
        <dbReference type="EMBL" id="BAU22684.1"/>
    </source>
</evidence>
<name>A0A0U5AFA0_9BACT</name>
<gene>
    <name evidence="2" type="ORF">THC_0286</name>
</gene>
<sequence>MDLEEARVKILQVFRKFLDPEKLFLILIGSQTEKKRPLSDLDLLFFYLGSVDDLTFLKLKEALNQLEEIPVPIDLIEGNKVSVEFLTFALNEGKIWHIGKDFVKNLKTLKEP</sequence>
<dbReference type="Proteomes" id="UP000068196">
    <property type="component" value="Chromosome"/>
</dbReference>
<proteinExistence type="predicted"/>
<dbReference type="EMBL" id="AP014945">
    <property type="protein sequence ID" value="BAU22684.1"/>
    <property type="molecule type" value="Genomic_DNA"/>
</dbReference>
<organism evidence="2 3">
    <name type="scientific">Caldimicrobium thiodismutans</name>
    <dbReference type="NCBI Taxonomy" id="1653476"/>
    <lineage>
        <taxon>Bacteria</taxon>
        <taxon>Pseudomonadati</taxon>
        <taxon>Thermodesulfobacteriota</taxon>
        <taxon>Thermodesulfobacteria</taxon>
        <taxon>Thermodesulfobacteriales</taxon>
        <taxon>Thermodesulfobacteriaceae</taxon>
        <taxon>Caldimicrobium</taxon>
    </lineage>
</organism>
<dbReference type="Gene3D" id="3.30.460.10">
    <property type="entry name" value="Beta Polymerase, domain 2"/>
    <property type="match status" value="1"/>
</dbReference>
<evidence type="ECO:0000259" key="1">
    <source>
        <dbReference type="Pfam" id="PF18765"/>
    </source>
</evidence>